<evidence type="ECO:0000259" key="8">
    <source>
        <dbReference type="SMART" id="SM00922"/>
    </source>
</evidence>
<evidence type="ECO:0000256" key="7">
    <source>
        <dbReference type="RuleBase" id="RU366006"/>
    </source>
</evidence>
<dbReference type="CDD" id="cd03319">
    <property type="entry name" value="L-Ala-DL-Glu_epimerase"/>
    <property type="match status" value="1"/>
</dbReference>
<feature type="binding site" evidence="6">
    <location>
        <position position="205"/>
    </location>
    <ligand>
        <name>Mg(2+)</name>
        <dbReference type="ChEBI" id="CHEBI:18420"/>
    </ligand>
</feature>
<dbReference type="InterPro" id="IPR013342">
    <property type="entry name" value="Mandelate_racemase_C"/>
</dbReference>
<feature type="active site" description="Proton acceptor; specific for (S)-substrate epimerization" evidence="5">
    <location>
        <position position="253"/>
    </location>
</feature>
<dbReference type="PANTHER" id="PTHR48080">
    <property type="entry name" value="D-GALACTONATE DEHYDRATASE-RELATED"/>
    <property type="match status" value="1"/>
</dbReference>
<name>A0A5C6DGQ5_9BACT</name>
<dbReference type="SFLD" id="SFLDS00001">
    <property type="entry name" value="Enolase"/>
    <property type="match status" value="1"/>
</dbReference>
<dbReference type="SFLD" id="SFLDG00180">
    <property type="entry name" value="muconate_cycloisomerase"/>
    <property type="match status" value="1"/>
</dbReference>
<feature type="active site" description="Proton acceptor; specific for (R)-substrate epimerization" evidence="5">
    <location>
        <position position="155"/>
    </location>
</feature>
<evidence type="ECO:0000313" key="10">
    <source>
        <dbReference type="Proteomes" id="UP000319143"/>
    </source>
</evidence>
<evidence type="ECO:0000256" key="4">
    <source>
        <dbReference type="ARBA" id="ARBA00023235"/>
    </source>
</evidence>
<accession>A0A5C6DGQ5</accession>
<dbReference type="GO" id="GO:0016855">
    <property type="term" value="F:racemase and epimerase activity, acting on amino acids and derivatives"/>
    <property type="evidence" value="ECO:0007669"/>
    <property type="project" value="UniProtKB-UniRule"/>
</dbReference>
<keyword evidence="4 7" id="KW-0413">Isomerase</keyword>
<dbReference type="Proteomes" id="UP000319143">
    <property type="component" value="Unassembled WGS sequence"/>
</dbReference>
<dbReference type="SUPFAM" id="SSF51604">
    <property type="entry name" value="Enolase C-terminal domain-like"/>
    <property type="match status" value="1"/>
</dbReference>
<keyword evidence="2 6" id="KW-0479">Metal-binding</keyword>
<keyword evidence="10" id="KW-1185">Reference proteome</keyword>
<dbReference type="PANTHER" id="PTHR48080:SF3">
    <property type="entry name" value="ENOLASE SUPERFAMILY MEMBER DDB_G0284701"/>
    <property type="match status" value="1"/>
</dbReference>
<dbReference type="GO" id="GO:0046872">
    <property type="term" value="F:metal ion binding"/>
    <property type="evidence" value="ECO:0007669"/>
    <property type="project" value="UniProtKB-KW"/>
</dbReference>
<dbReference type="InterPro" id="IPR013341">
    <property type="entry name" value="Mandelate_racemase_N_dom"/>
</dbReference>
<dbReference type="AlphaFoldDB" id="A0A5C6DGQ5"/>
<evidence type="ECO:0000256" key="6">
    <source>
        <dbReference type="PIRSR" id="PIRSR634603-3"/>
    </source>
</evidence>
<evidence type="ECO:0000256" key="5">
    <source>
        <dbReference type="PIRSR" id="PIRSR634603-1"/>
    </source>
</evidence>
<comment type="cofactor">
    <cofactor evidence="6 7">
        <name>Mg(2+)</name>
        <dbReference type="ChEBI" id="CHEBI:18420"/>
    </cofactor>
    <text evidence="6 7">Binds 1 Mg(2+) ion per subunit.</text>
</comment>
<dbReference type="RefSeq" id="WP_146528421.1">
    <property type="nucleotide sequence ID" value="NZ_SJPV01000007.1"/>
</dbReference>
<feature type="binding site" evidence="6">
    <location>
        <position position="231"/>
    </location>
    <ligand>
        <name>Mg(2+)</name>
        <dbReference type="ChEBI" id="CHEBI:18420"/>
    </ligand>
</feature>
<feature type="domain" description="Mandelate racemase/muconate lactonizing enzyme C-terminal" evidence="8">
    <location>
        <begin position="136"/>
        <end position="227"/>
    </location>
</feature>
<dbReference type="Pfam" id="PF02746">
    <property type="entry name" value="MR_MLE_N"/>
    <property type="match status" value="1"/>
</dbReference>
<proteinExistence type="inferred from homology"/>
<dbReference type="EC" id="5.1.1.-" evidence="7"/>
<gene>
    <name evidence="9" type="primary">ycjG</name>
    <name evidence="9" type="ORF">Poly41_41510</name>
</gene>
<dbReference type="Gene3D" id="3.20.20.120">
    <property type="entry name" value="Enolase-like C-terminal domain"/>
    <property type="match status" value="1"/>
</dbReference>
<dbReference type="SUPFAM" id="SSF54826">
    <property type="entry name" value="Enolase N-terminal domain-like"/>
    <property type="match status" value="1"/>
</dbReference>
<sequence>MKIKLYRFDLPLEFEFSISRESRTTQQSLVVQLEHHGVLGFGEVTENAFYGHSVESMIATIERCRSEVEAYEFGTPAQLWQQIEARCGKDRFALAAIDLAACDLFGKLTKKRTYETLGLKWENVPESSYTIGIDTVEKMTAKLRSRPDWKIYKIKLGHPGDVEIVRRLRQQTTATFRVDANGGWTAAQTIENAPLLKELGVELIEQPLHPSAPEEEQLRVFHESALPIIADESCQVESDVAACFGRFHGVNIKLCKCGGLTPGLRMLREARHRGMKTMVGCMVESSIGISAAAQLLPLVDYADLDGAALLAKDPARGVTVTHGVVELGERLGNGCELA</sequence>
<dbReference type="InterPro" id="IPR029017">
    <property type="entry name" value="Enolase-like_N"/>
</dbReference>
<evidence type="ECO:0000256" key="1">
    <source>
        <dbReference type="ARBA" id="ARBA00008031"/>
    </source>
</evidence>
<organism evidence="9 10">
    <name type="scientific">Novipirellula artificiosorum</name>
    <dbReference type="NCBI Taxonomy" id="2528016"/>
    <lineage>
        <taxon>Bacteria</taxon>
        <taxon>Pseudomonadati</taxon>
        <taxon>Planctomycetota</taxon>
        <taxon>Planctomycetia</taxon>
        <taxon>Pirellulales</taxon>
        <taxon>Pirellulaceae</taxon>
        <taxon>Novipirellula</taxon>
    </lineage>
</organism>
<evidence type="ECO:0000256" key="2">
    <source>
        <dbReference type="ARBA" id="ARBA00022723"/>
    </source>
</evidence>
<comment type="similarity">
    <text evidence="1 7">Belongs to the mandelate racemase/muconate lactonizing enzyme family.</text>
</comment>
<dbReference type="Gene3D" id="3.30.390.10">
    <property type="entry name" value="Enolase-like, N-terminal domain"/>
    <property type="match status" value="1"/>
</dbReference>
<dbReference type="Pfam" id="PF13378">
    <property type="entry name" value="MR_MLE_C"/>
    <property type="match status" value="1"/>
</dbReference>
<comment type="caution">
    <text evidence="9">The sequence shown here is derived from an EMBL/GenBank/DDBJ whole genome shotgun (WGS) entry which is preliminary data.</text>
</comment>
<dbReference type="InterPro" id="IPR036849">
    <property type="entry name" value="Enolase-like_C_sf"/>
</dbReference>
<feature type="binding site" evidence="6">
    <location>
        <position position="179"/>
    </location>
    <ligand>
        <name>Mg(2+)</name>
        <dbReference type="ChEBI" id="CHEBI:18420"/>
    </ligand>
</feature>
<evidence type="ECO:0000313" key="9">
    <source>
        <dbReference type="EMBL" id="TWU35007.1"/>
    </source>
</evidence>
<evidence type="ECO:0000256" key="3">
    <source>
        <dbReference type="ARBA" id="ARBA00022842"/>
    </source>
</evidence>
<dbReference type="SMART" id="SM00922">
    <property type="entry name" value="MR_MLE"/>
    <property type="match status" value="1"/>
</dbReference>
<protein>
    <recommendedName>
        <fullName evidence="7">Dipeptide epimerase</fullName>
        <ecNumber evidence="7">5.1.1.-</ecNumber>
    </recommendedName>
</protein>
<dbReference type="OrthoDB" id="9775391at2"/>
<keyword evidence="3 6" id="KW-0460">Magnesium</keyword>
<dbReference type="InterPro" id="IPR034593">
    <property type="entry name" value="DgoD-like"/>
</dbReference>
<reference evidence="9 10" key="1">
    <citation type="submission" date="2019-02" db="EMBL/GenBank/DDBJ databases">
        <title>Deep-cultivation of Planctomycetes and their phenomic and genomic characterization uncovers novel biology.</title>
        <authorList>
            <person name="Wiegand S."/>
            <person name="Jogler M."/>
            <person name="Boedeker C."/>
            <person name="Pinto D."/>
            <person name="Vollmers J."/>
            <person name="Rivas-Marin E."/>
            <person name="Kohn T."/>
            <person name="Peeters S.H."/>
            <person name="Heuer A."/>
            <person name="Rast P."/>
            <person name="Oberbeckmann S."/>
            <person name="Bunk B."/>
            <person name="Jeske O."/>
            <person name="Meyerdierks A."/>
            <person name="Storesund J.E."/>
            <person name="Kallscheuer N."/>
            <person name="Luecker S."/>
            <person name="Lage O.M."/>
            <person name="Pohl T."/>
            <person name="Merkel B.J."/>
            <person name="Hornburger P."/>
            <person name="Mueller R.-W."/>
            <person name="Bruemmer F."/>
            <person name="Labrenz M."/>
            <person name="Spormann A.M."/>
            <person name="Op Den Camp H."/>
            <person name="Overmann J."/>
            <person name="Amann R."/>
            <person name="Jetten M.S.M."/>
            <person name="Mascher T."/>
            <person name="Medema M.H."/>
            <person name="Devos D.P."/>
            <person name="Kaster A.-K."/>
            <person name="Ovreas L."/>
            <person name="Rohde M."/>
            <person name="Galperin M.Y."/>
            <person name="Jogler C."/>
        </authorList>
    </citation>
    <scope>NUCLEOTIDE SEQUENCE [LARGE SCALE GENOMIC DNA]</scope>
    <source>
        <strain evidence="9 10">Poly41</strain>
    </source>
</reference>
<dbReference type="InterPro" id="IPR034603">
    <property type="entry name" value="Dipeptide_epimerase"/>
</dbReference>
<dbReference type="EMBL" id="SJPV01000007">
    <property type="protein sequence ID" value="TWU35007.1"/>
    <property type="molecule type" value="Genomic_DNA"/>
</dbReference>
<dbReference type="InterPro" id="IPR029065">
    <property type="entry name" value="Enolase_C-like"/>
</dbReference>